<dbReference type="SMART" id="SM00685">
    <property type="entry name" value="DM14"/>
    <property type="match status" value="4"/>
</dbReference>
<feature type="compositionally biased region" description="Acidic residues" evidence="2">
    <location>
        <begin position="32"/>
        <end position="43"/>
    </location>
</feature>
<dbReference type="Pfam" id="PF00168">
    <property type="entry name" value="C2"/>
    <property type="match status" value="1"/>
</dbReference>
<dbReference type="InterPro" id="IPR006608">
    <property type="entry name" value="CC2D1A/B_DM14"/>
</dbReference>
<dbReference type="GO" id="GO:0001227">
    <property type="term" value="F:DNA-binding transcription repressor activity, RNA polymerase II-specific"/>
    <property type="evidence" value="ECO:0007669"/>
    <property type="project" value="InterPro"/>
</dbReference>
<feature type="compositionally biased region" description="Polar residues" evidence="2">
    <location>
        <begin position="405"/>
        <end position="419"/>
    </location>
</feature>
<dbReference type="InterPro" id="IPR037772">
    <property type="entry name" value="C2_Freud"/>
</dbReference>
<dbReference type="CDD" id="cd08690">
    <property type="entry name" value="C2_Freud-1"/>
    <property type="match status" value="1"/>
</dbReference>
<evidence type="ECO:0000313" key="4">
    <source>
        <dbReference type="EMBL" id="KAF7996468.1"/>
    </source>
</evidence>
<dbReference type="PANTHER" id="PTHR13076:SF9">
    <property type="entry name" value="COILED-COIL AND C2 DOMAIN-CONTAINING PROTEIN 1-LIKE"/>
    <property type="match status" value="1"/>
</dbReference>
<dbReference type="InterPro" id="IPR000008">
    <property type="entry name" value="C2_dom"/>
</dbReference>
<feature type="domain" description="C2" evidence="3">
    <location>
        <begin position="618"/>
        <end position="747"/>
    </location>
</feature>
<dbReference type="PROSITE" id="PS50004">
    <property type="entry name" value="C2"/>
    <property type="match status" value="1"/>
</dbReference>
<feature type="region of interest" description="Disordered" evidence="2">
    <location>
        <begin position="193"/>
        <end position="236"/>
    </location>
</feature>
<feature type="compositionally biased region" description="Basic and acidic residues" evidence="2">
    <location>
        <begin position="71"/>
        <end position="81"/>
    </location>
</feature>
<feature type="compositionally biased region" description="Acidic residues" evidence="2">
    <location>
        <begin position="82"/>
        <end position="95"/>
    </location>
</feature>
<protein>
    <recommendedName>
        <fullName evidence="3">C2 domain-containing protein</fullName>
    </recommendedName>
</protein>
<reference evidence="4 5" key="1">
    <citation type="submission" date="2020-08" db="EMBL/GenBank/DDBJ databases">
        <title>Aphidius gifuensis genome sequencing and assembly.</title>
        <authorList>
            <person name="Du Z."/>
        </authorList>
    </citation>
    <scope>NUCLEOTIDE SEQUENCE [LARGE SCALE GENOMIC DNA]</scope>
    <source>
        <strain evidence="4">YNYX2018</strain>
        <tissue evidence="4">Adults</tissue>
    </source>
</reference>
<dbReference type="EMBL" id="JACMRX010000001">
    <property type="protein sequence ID" value="KAF7996468.1"/>
    <property type="molecule type" value="Genomic_DNA"/>
</dbReference>
<feature type="compositionally biased region" description="Basic and acidic residues" evidence="2">
    <location>
        <begin position="441"/>
        <end position="450"/>
    </location>
</feature>
<feature type="region of interest" description="Disordered" evidence="2">
    <location>
        <begin position="1"/>
        <end position="95"/>
    </location>
</feature>
<comment type="similarity">
    <text evidence="1">Belongs to the CC2D1 family.</text>
</comment>
<dbReference type="PANTHER" id="PTHR13076">
    <property type="entry name" value="COILED-COIL AND C2 DOMAIN-CONTAINING PROTEIN 1-LIKE"/>
    <property type="match status" value="1"/>
</dbReference>
<proteinExistence type="inferred from homology"/>
<feature type="region of interest" description="Disordered" evidence="2">
    <location>
        <begin position="401"/>
        <end position="455"/>
    </location>
</feature>
<dbReference type="Gene3D" id="2.60.40.150">
    <property type="entry name" value="C2 domain"/>
    <property type="match status" value="1"/>
</dbReference>
<dbReference type="Proteomes" id="UP000639338">
    <property type="component" value="Unassembled WGS sequence"/>
</dbReference>
<dbReference type="AlphaFoldDB" id="A0A835CWL0"/>
<evidence type="ECO:0000259" key="3">
    <source>
        <dbReference type="PROSITE" id="PS50004"/>
    </source>
</evidence>
<feature type="compositionally biased region" description="Low complexity" evidence="2">
    <location>
        <begin position="225"/>
        <end position="236"/>
    </location>
</feature>
<dbReference type="OrthoDB" id="19996at2759"/>
<name>A0A835CWL0_APHGI</name>
<dbReference type="InterPro" id="IPR035892">
    <property type="entry name" value="C2_domain_sf"/>
</dbReference>
<evidence type="ECO:0000256" key="1">
    <source>
        <dbReference type="ARBA" id="ARBA00010672"/>
    </source>
</evidence>
<dbReference type="Pfam" id="PF21528">
    <property type="entry name" value="CC2D1A-B_DM14"/>
    <property type="match status" value="3"/>
</dbReference>
<keyword evidence="5" id="KW-1185">Reference proteome</keyword>
<gene>
    <name evidence="4" type="ORF">HCN44_002100</name>
</gene>
<dbReference type="SMART" id="SM00239">
    <property type="entry name" value="C2"/>
    <property type="match status" value="1"/>
</dbReference>
<dbReference type="InterPro" id="IPR039725">
    <property type="entry name" value="CC2D1A/B"/>
</dbReference>
<evidence type="ECO:0000256" key="2">
    <source>
        <dbReference type="SAM" id="MobiDB-lite"/>
    </source>
</evidence>
<evidence type="ECO:0000313" key="5">
    <source>
        <dbReference type="Proteomes" id="UP000639338"/>
    </source>
</evidence>
<organism evidence="4 5">
    <name type="scientific">Aphidius gifuensis</name>
    <name type="common">Parasitoid wasp</name>
    <dbReference type="NCBI Taxonomy" id="684658"/>
    <lineage>
        <taxon>Eukaryota</taxon>
        <taxon>Metazoa</taxon>
        <taxon>Ecdysozoa</taxon>
        <taxon>Arthropoda</taxon>
        <taxon>Hexapoda</taxon>
        <taxon>Insecta</taxon>
        <taxon>Pterygota</taxon>
        <taxon>Neoptera</taxon>
        <taxon>Endopterygota</taxon>
        <taxon>Hymenoptera</taxon>
        <taxon>Apocrita</taxon>
        <taxon>Ichneumonoidea</taxon>
        <taxon>Braconidae</taxon>
        <taxon>Aphidiinae</taxon>
        <taxon>Aphidius</taxon>
    </lineage>
</organism>
<sequence length="787" mass="88293">MFGGKKKESKRTSRSNNKYDIPNPMDFGINPADDDDDDDEALEAELRRLTSGDGTTYERAQPKAPPRKPKVNIEEIEKMSDEEMSDDDGEDDPAYLDELKGILGEEIDDTEDKIENKEEEKVTVNPDQATNENITIIEERITMYKAAENKAKADNEISKARRFTRGLKTLNELLKSVKAGNTINVDDIPPVLPHSALPKDPNQNEPENKALPVVDEPVPTPEEPVVPVEEPTPQKVPVDEEKLELLKKRQREYKIAALKWKKAENVEEALKYIKISKQFDTVINALLSGEPIDLSDMPPPPSLPMSTAENPINTEAQEKQENETQEASELAPVTGSGIEGALKERLEVYRRAKTVAEEENNTRKSRQYGRICKQYEDAIKLFTRGKTIPIDELPIPPGFPPIALEQSNPPAVSNSSIVTPSVPSRPAPQPPTDTSNSQIIEPKKLEEPKKPSAMTRADKQILLLQKRQAELKRAALTAKKDGDIELAKEYLRQAKGIDPLINASRSGLPVDMTSIPISPNAKNQLLKSTDKSSDDNFTIISAGEVTPINENSTDQEIYDNLEATLIKHKKMCLSTRDHTKALGDVPGYNRWERLALGYTKDLDMLRVQRREGLKPPRHHYEVRTYSIVQSSTDVSDGDVEISIIRGIDYSKEADTYVIYEFPYPSDNSPTDRTSTIKASNNPEYEATFTLNGIIDRSSRPCQRAFKRHALKCQVWSKGGFFRSDSLLGTVTVKLQPLETQCTLHDSFPLMNGRKPAGGKLEVKIRLRDPITTKQIEKMTDKWLIIDN</sequence>
<dbReference type="SUPFAM" id="SSF49562">
    <property type="entry name" value="C2 domain (Calcium/lipid-binding domain, CaLB)"/>
    <property type="match status" value="1"/>
</dbReference>
<accession>A0A835CWL0</accession>
<comment type="caution">
    <text evidence="4">The sequence shown here is derived from an EMBL/GenBank/DDBJ whole genome shotgun (WGS) entry which is preliminary data.</text>
</comment>